<dbReference type="GO" id="GO:0003779">
    <property type="term" value="F:actin binding"/>
    <property type="evidence" value="ECO:0007669"/>
    <property type="project" value="UniProtKB-KW"/>
</dbReference>
<dbReference type="InterPro" id="IPR002048">
    <property type="entry name" value="EF_hand_dom"/>
</dbReference>
<dbReference type="InterPro" id="IPR014837">
    <property type="entry name" value="EF-hand_Ca_insen"/>
</dbReference>
<name>A0A2I3RSU4_PANTR</name>
<feature type="domain" description="EF-hand" evidence="3">
    <location>
        <begin position="1"/>
        <end position="27"/>
    </location>
</feature>
<reference evidence="4" key="3">
    <citation type="submission" date="2025-09" db="UniProtKB">
        <authorList>
            <consortium name="Ensembl"/>
        </authorList>
    </citation>
    <scope>IDENTIFICATION</scope>
</reference>
<reference evidence="4" key="2">
    <citation type="submission" date="2025-08" db="UniProtKB">
        <authorList>
            <consortium name="Ensembl"/>
        </authorList>
    </citation>
    <scope>IDENTIFICATION</scope>
</reference>
<keyword evidence="2" id="KW-0009">Actin-binding</keyword>
<evidence type="ECO:0000313" key="4">
    <source>
        <dbReference type="Ensembl" id="ENSPTRP00000067778.1"/>
    </source>
</evidence>
<dbReference type="InterPro" id="IPR011992">
    <property type="entry name" value="EF-hand-dom_pair"/>
</dbReference>
<dbReference type="OMA" id="MTHETAD"/>
<dbReference type="AlphaFoldDB" id="A0A2I3RSU4"/>
<dbReference type="Pfam" id="PF08726">
    <property type="entry name" value="EFhand_Ca_insen"/>
    <property type="match status" value="1"/>
</dbReference>
<proteinExistence type="predicted"/>
<evidence type="ECO:0000256" key="2">
    <source>
        <dbReference type="ARBA" id="ARBA00023203"/>
    </source>
</evidence>
<dbReference type="Bgee" id="ENSPTRG00000042667">
    <property type="expression patterns" value="Expressed in testis and 2 other cell types or tissues"/>
</dbReference>
<dbReference type="PROSITE" id="PS50222">
    <property type="entry name" value="EF_HAND_2"/>
    <property type="match status" value="1"/>
</dbReference>
<evidence type="ECO:0000256" key="1">
    <source>
        <dbReference type="ARBA" id="ARBA00022737"/>
    </source>
</evidence>
<reference evidence="4 5" key="1">
    <citation type="journal article" date="2005" name="Nature">
        <title>Initial sequence of the chimpanzee genome and comparison with the human genome.</title>
        <authorList>
            <consortium name="Chimpanzee sequencing and analysis consortium"/>
        </authorList>
    </citation>
    <scope>NUCLEOTIDE SEQUENCE [LARGE SCALE GENOMIC DNA]</scope>
</reference>
<dbReference type="GeneTree" id="ENSGT00940000159343"/>
<evidence type="ECO:0000259" key="3">
    <source>
        <dbReference type="PROSITE" id="PS50222"/>
    </source>
</evidence>
<organism evidence="4 5">
    <name type="scientific">Pan troglodytes</name>
    <name type="common">Chimpanzee</name>
    <dbReference type="NCBI Taxonomy" id="9598"/>
    <lineage>
        <taxon>Eukaryota</taxon>
        <taxon>Metazoa</taxon>
        <taxon>Chordata</taxon>
        <taxon>Craniata</taxon>
        <taxon>Vertebrata</taxon>
        <taxon>Euteleostomi</taxon>
        <taxon>Mammalia</taxon>
        <taxon>Eutheria</taxon>
        <taxon>Euarchontoglires</taxon>
        <taxon>Primates</taxon>
        <taxon>Haplorrhini</taxon>
        <taxon>Catarrhini</taxon>
        <taxon>Hominidae</taxon>
        <taxon>Pan</taxon>
    </lineage>
</organism>
<dbReference type="SUPFAM" id="SSF47473">
    <property type="entry name" value="EF-hand"/>
    <property type="match status" value="1"/>
</dbReference>
<dbReference type="Gene3D" id="1.10.238.10">
    <property type="entry name" value="EF-hand"/>
    <property type="match status" value="2"/>
</dbReference>
<keyword evidence="1" id="KW-0677">Repeat</keyword>
<dbReference type="GO" id="GO:0005509">
    <property type="term" value="F:calcium ion binding"/>
    <property type="evidence" value="ECO:0007669"/>
    <property type="project" value="InterPro"/>
</dbReference>
<sequence length="85" mass="9278">MSLVDPNHSGLVTFQAFIDFMSRETTDTDMADQVIASFKVLAGDKNFITAEYCIARMVTYQGPDAVPGVLDYKSSSTALYGESNL</sequence>
<protein>
    <recommendedName>
        <fullName evidence="3">EF-hand domain-containing protein</fullName>
    </recommendedName>
</protein>
<dbReference type="InParanoid" id="A0A2I3RSU4"/>
<dbReference type="SMART" id="SM01184">
    <property type="entry name" value="efhand_Ca_insen"/>
    <property type="match status" value="1"/>
</dbReference>
<dbReference type="FunFam" id="1.10.238.10:FF:000004">
    <property type="entry name" value="Actinin alpha 1"/>
    <property type="match status" value="1"/>
</dbReference>
<dbReference type="EMBL" id="AACZ04046595">
    <property type="status" value="NOT_ANNOTATED_CDS"/>
    <property type="molecule type" value="Genomic_DNA"/>
</dbReference>
<dbReference type="Proteomes" id="UP000002277">
    <property type="component" value="Chromosome 4"/>
</dbReference>
<keyword evidence="5" id="KW-1185">Reference proteome</keyword>
<accession>A0A2I3RSU4</accession>
<dbReference type="Ensembl" id="ENSPTRT00000095218.1">
    <property type="protein sequence ID" value="ENSPTRP00000067778.1"/>
    <property type="gene ID" value="ENSPTRG00000042667.1"/>
</dbReference>
<evidence type="ECO:0000313" key="5">
    <source>
        <dbReference type="Proteomes" id="UP000002277"/>
    </source>
</evidence>